<name>A0A1M6M992_9FIRM</name>
<protein>
    <submittedName>
        <fullName evidence="1">Uncharacterized protein</fullName>
    </submittedName>
</protein>
<sequence length="183" mass="20138">SPALPEIPAAMWQIKPAVGVPVLPEIPGGMWAIKPQVEKPTYPALPAGYWQIKSQVDSPAFPKLPVSTWQIISQVSSPALPEIPAAMWQIKPAVGAFILPASVPAPPAMMPKMHLKPTGAPGEFLHSKAEINVNVRLEGAKPADENVRRIVEKIGPEIIRYLEKHDRYLSSRDPRRNRGAWRT</sequence>
<dbReference type="EMBL" id="FQZM01000064">
    <property type="protein sequence ID" value="SHJ80021.1"/>
    <property type="molecule type" value="Genomic_DNA"/>
</dbReference>
<dbReference type="Proteomes" id="UP000184529">
    <property type="component" value="Unassembled WGS sequence"/>
</dbReference>
<organism evidence="1 2">
    <name type="scientific">Desulfofundulus thermosubterraneus DSM 16057</name>
    <dbReference type="NCBI Taxonomy" id="1121432"/>
    <lineage>
        <taxon>Bacteria</taxon>
        <taxon>Bacillati</taxon>
        <taxon>Bacillota</taxon>
        <taxon>Clostridia</taxon>
        <taxon>Eubacteriales</taxon>
        <taxon>Peptococcaceae</taxon>
        <taxon>Desulfofundulus</taxon>
    </lineage>
</organism>
<dbReference type="AlphaFoldDB" id="A0A1M6M992"/>
<evidence type="ECO:0000313" key="2">
    <source>
        <dbReference type="Proteomes" id="UP000184529"/>
    </source>
</evidence>
<dbReference type="STRING" id="1121432.SAMN02745219_03368"/>
<keyword evidence="2" id="KW-1185">Reference proteome</keyword>
<dbReference type="RefSeq" id="WP_207543927.1">
    <property type="nucleotide sequence ID" value="NZ_FQZM01000064.1"/>
</dbReference>
<evidence type="ECO:0000313" key="1">
    <source>
        <dbReference type="EMBL" id="SHJ80021.1"/>
    </source>
</evidence>
<proteinExistence type="predicted"/>
<accession>A0A1M6M992</accession>
<reference evidence="2" key="1">
    <citation type="submission" date="2016-11" db="EMBL/GenBank/DDBJ databases">
        <authorList>
            <person name="Varghese N."/>
            <person name="Submissions S."/>
        </authorList>
    </citation>
    <scope>NUCLEOTIDE SEQUENCE [LARGE SCALE GENOMIC DNA]</scope>
    <source>
        <strain evidence="2">DSM 16057</strain>
    </source>
</reference>
<feature type="non-terminal residue" evidence="1">
    <location>
        <position position="1"/>
    </location>
</feature>
<gene>
    <name evidence="1" type="ORF">SAMN02745219_03368</name>
</gene>